<dbReference type="RefSeq" id="WP_068336107.1">
    <property type="nucleotide sequence ID" value="NZ_LQBP01000004.1"/>
</dbReference>
<feature type="domain" description="DUF6455" evidence="1">
    <location>
        <begin position="6"/>
        <end position="85"/>
    </location>
</feature>
<dbReference type="STRING" id="1685378.AVO44_09905"/>
<dbReference type="Proteomes" id="UP000053690">
    <property type="component" value="Unassembled WGS sequence"/>
</dbReference>
<comment type="caution">
    <text evidence="2">The sequence shown here is derived from an EMBL/GenBank/DDBJ whole genome shotgun (WGS) entry which is preliminary data.</text>
</comment>
<dbReference type="OrthoDB" id="7859249at2"/>
<sequence>MAKDNLEDVEQHFWLTRSVARCMNISLSEAMATGRLTPDRYAEMVGRCRAAQCSDRCALWLSRQQSEAHEAPEFCASADLLNPLKT</sequence>
<gene>
    <name evidence="2" type="ORF">AVO44_09905</name>
</gene>
<reference evidence="3" key="1">
    <citation type="submission" date="2015-12" db="EMBL/GenBank/DDBJ databases">
        <authorList>
            <person name="Zhang G."/>
            <person name="Stingl U."/>
        </authorList>
    </citation>
    <scope>NUCLEOTIDE SEQUENCE [LARGE SCALE GENOMIC DNA]</scope>
    <source>
        <strain evidence="3">ZGT108</strain>
    </source>
</reference>
<organism evidence="2 3">
    <name type="scientific">Ruegeria profundi</name>
    <dbReference type="NCBI Taxonomy" id="1685378"/>
    <lineage>
        <taxon>Bacteria</taxon>
        <taxon>Pseudomonadati</taxon>
        <taxon>Pseudomonadota</taxon>
        <taxon>Alphaproteobacteria</taxon>
        <taxon>Rhodobacterales</taxon>
        <taxon>Roseobacteraceae</taxon>
        <taxon>Ruegeria</taxon>
    </lineage>
</organism>
<keyword evidence="3" id="KW-1185">Reference proteome</keyword>
<dbReference type="InterPro" id="IPR045601">
    <property type="entry name" value="DUF6455"/>
</dbReference>
<dbReference type="Pfam" id="PF20056">
    <property type="entry name" value="DUF6455"/>
    <property type="match status" value="1"/>
</dbReference>
<proteinExistence type="predicted"/>
<evidence type="ECO:0000313" key="2">
    <source>
        <dbReference type="EMBL" id="KUJ79516.1"/>
    </source>
</evidence>
<dbReference type="EMBL" id="LQBP01000004">
    <property type="protein sequence ID" value="KUJ79516.1"/>
    <property type="molecule type" value="Genomic_DNA"/>
</dbReference>
<name>A0A0X3TY67_9RHOB</name>
<evidence type="ECO:0000313" key="3">
    <source>
        <dbReference type="Proteomes" id="UP000053690"/>
    </source>
</evidence>
<protein>
    <recommendedName>
        <fullName evidence="1">DUF6455 domain-containing protein</fullName>
    </recommendedName>
</protein>
<dbReference type="AlphaFoldDB" id="A0A0X3TY67"/>
<evidence type="ECO:0000259" key="1">
    <source>
        <dbReference type="Pfam" id="PF20056"/>
    </source>
</evidence>
<accession>A0A0X3TY67</accession>